<dbReference type="Proteomes" id="UP000275846">
    <property type="component" value="Unassembled WGS sequence"/>
</dbReference>
<keyword evidence="4" id="KW-1185">Reference proteome</keyword>
<evidence type="ECO:0000256" key="2">
    <source>
        <dbReference type="SAM" id="SignalP"/>
    </source>
</evidence>
<reference evidence="5" key="1">
    <citation type="submission" date="2016-06" db="UniProtKB">
        <authorList>
            <consortium name="WormBaseParasite"/>
        </authorList>
    </citation>
    <scope>IDENTIFICATION</scope>
</reference>
<proteinExistence type="predicted"/>
<dbReference type="WBParaSite" id="SSLN_0001746101-mRNA-1">
    <property type="protein sequence ID" value="SSLN_0001746101-mRNA-1"/>
    <property type="gene ID" value="SSLN_0001746101"/>
</dbReference>
<protein>
    <submittedName>
        <fullName evidence="5">PH domain-containing protein</fullName>
    </submittedName>
</protein>
<reference evidence="3 4" key="2">
    <citation type="submission" date="2018-11" db="EMBL/GenBank/DDBJ databases">
        <authorList>
            <consortium name="Pathogen Informatics"/>
        </authorList>
    </citation>
    <scope>NUCLEOTIDE SEQUENCE [LARGE SCALE GENOMIC DNA]</scope>
    <source>
        <strain evidence="3 4">NST_G2</strain>
    </source>
</reference>
<evidence type="ECO:0000256" key="1">
    <source>
        <dbReference type="SAM" id="MobiDB-lite"/>
    </source>
</evidence>
<sequence length="389" mass="42063">MHRFLLPLLFLMTIIISSPSSFSSSYTDGISMVVSHFARPRCADSGGPTTWNDRHSLDLLKLDISILPQSRYSEAICRSRQPQTGVLAQLSGPSARATHSTAPKASRSGLRSATICLECKGVVCSRSEYQSHMRSLEGALAANGSAASALIGVPPRRTLCIRQLASQDLSKLLNRPPPSRLGMAEGDGKEQEAMEAEVSSKSPPHLPIGLYFIAPSDWGVSPTLQTSLQDSQSLIFFDVIQSAVAIGKLWIRLDRASGGGAGGGSPRPSDQIASFFTLTAGNPSEVYICFESPDQRDQWLSSINLALKAELTRRHVGYASSVDDLSAVGSDDVTLADGRLPDTESLRSSLQRPHKSGFIRASVDGVRLTPPSQAFRIHRCQYESHLKTW</sequence>
<accession>A0A183TK21</accession>
<feature type="chain" id="PRO_5043141567" evidence="2">
    <location>
        <begin position="24"/>
        <end position="389"/>
    </location>
</feature>
<evidence type="ECO:0000313" key="3">
    <source>
        <dbReference type="EMBL" id="VDM03205.1"/>
    </source>
</evidence>
<dbReference type="EMBL" id="UYSU01041578">
    <property type="protein sequence ID" value="VDM03205.1"/>
    <property type="molecule type" value="Genomic_DNA"/>
</dbReference>
<feature type="signal peptide" evidence="2">
    <location>
        <begin position="1"/>
        <end position="23"/>
    </location>
</feature>
<organism evidence="5">
    <name type="scientific">Schistocephalus solidus</name>
    <name type="common">Tapeworm</name>
    <dbReference type="NCBI Taxonomy" id="70667"/>
    <lineage>
        <taxon>Eukaryota</taxon>
        <taxon>Metazoa</taxon>
        <taxon>Spiralia</taxon>
        <taxon>Lophotrochozoa</taxon>
        <taxon>Platyhelminthes</taxon>
        <taxon>Cestoda</taxon>
        <taxon>Eucestoda</taxon>
        <taxon>Diphyllobothriidea</taxon>
        <taxon>Diphyllobothriidae</taxon>
        <taxon>Schistocephalus</taxon>
    </lineage>
</organism>
<evidence type="ECO:0000313" key="4">
    <source>
        <dbReference type="Proteomes" id="UP000275846"/>
    </source>
</evidence>
<name>A0A183TK21_SCHSO</name>
<gene>
    <name evidence="3" type="ORF">SSLN_LOCUS16819</name>
</gene>
<keyword evidence="2" id="KW-0732">Signal</keyword>
<evidence type="ECO:0000313" key="5">
    <source>
        <dbReference type="WBParaSite" id="SSLN_0001746101-mRNA-1"/>
    </source>
</evidence>
<feature type="region of interest" description="Disordered" evidence="1">
    <location>
        <begin position="172"/>
        <end position="201"/>
    </location>
</feature>
<dbReference type="AlphaFoldDB" id="A0A183TK21"/>
<dbReference type="STRING" id="70667.A0A183TK21"/>